<dbReference type="OrthoDB" id="2235810at2"/>
<dbReference type="AlphaFoldDB" id="G5K4M3"/>
<organism evidence="2 3">
    <name type="scientific">Streptococcus ictaluri 707-05</name>
    <dbReference type="NCBI Taxonomy" id="764299"/>
    <lineage>
        <taxon>Bacteria</taxon>
        <taxon>Bacillati</taxon>
        <taxon>Bacillota</taxon>
        <taxon>Bacilli</taxon>
        <taxon>Lactobacillales</taxon>
        <taxon>Streptococcaceae</taxon>
        <taxon>Streptococcus</taxon>
    </lineage>
</organism>
<reference evidence="2 3" key="1">
    <citation type="journal article" date="2014" name="Int. J. Syst. Evol. Microbiol.">
        <title>Phylogenomics and the dynamic genome evolution of the genus Streptococcus.</title>
        <authorList>
            <consortium name="The Broad Institute Genome Sequencing Platform"/>
            <person name="Richards V.P."/>
            <person name="Palmer S.R."/>
            <person name="Pavinski Bitar P.D."/>
            <person name="Qin X."/>
            <person name="Weinstock G.M."/>
            <person name="Highlander S.K."/>
            <person name="Town C.D."/>
            <person name="Burne R.A."/>
            <person name="Stanhope M.J."/>
        </authorList>
    </citation>
    <scope>NUCLEOTIDE SEQUENCE [LARGE SCALE GENOMIC DNA]</scope>
    <source>
        <strain evidence="2 3">707-05</strain>
    </source>
</reference>
<dbReference type="RefSeq" id="WP_008089864.1">
    <property type="nucleotide sequence ID" value="NZ_AEUX02000007.1"/>
</dbReference>
<gene>
    <name evidence="2" type="ORF">STRIC_1760</name>
</gene>
<keyword evidence="1" id="KW-1133">Transmembrane helix</keyword>
<dbReference type="InterPro" id="IPR028105">
    <property type="entry name" value="DUF4651"/>
</dbReference>
<protein>
    <submittedName>
        <fullName evidence="2">Uncharacterized protein</fullName>
    </submittedName>
</protein>
<dbReference type="Proteomes" id="UP000003330">
    <property type="component" value="Unassembled WGS sequence"/>
</dbReference>
<dbReference type="Pfam" id="PF15513">
    <property type="entry name" value="DUF4651"/>
    <property type="match status" value="1"/>
</dbReference>
<feature type="transmembrane region" description="Helical" evidence="1">
    <location>
        <begin position="6"/>
        <end position="25"/>
    </location>
</feature>
<dbReference type="EMBL" id="AEUX02000007">
    <property type="protein sequence ID" value="EHI68959.1"/>
    <property type="molecule type" value="Genomic_DNA"/>
</dbReference>
<proteinExistence type="predicted"/>
<dbReference type="Gene3D" id="3.10.450.400">
    <property type="entry name" value="Uncharacterised protein PF15513, DUF4651"/>
    <property type="match status" value="1"/>
</dbReference>
<evidence type="ECO:0000313" key="2">
    <source>
        <dbReference type="EMBL" id="EHI68959.1"/>
    </source>
</evidence>
<comment type="caution">
    <text evidence="2">The sequence shown here is derived from an EMBL/GenBank/DDBJ whole genome shotgun (WGS) entry which is preliminary data.</text>
</comment>
<dbReference type="STRING" id="764299.STRIC_1760"/>
<keyword evidence="3" id="KW-1185">Reference proteome</keyword>
<name>G5K4M3_9STRE</name>
<keyword evidence="1" id="KW-0812">Transmembrane</keyword>
<sequence length="94" mass="10402">MKDKKRGMISGLIAIGIITGLALVAKNRYQERKQEEIIKQIRQTLATLGEVQVLYVDAKASNHKKVCGGAVLKDGKSYGYCYEKGTVKVEEDLT</sequence>
<evidence type="ECO:0000313" key="3">
    <source>
        <dbReference type="Proteomes" id="UP000003330"/>
    </source>
</evidence>
<accession>G5K4M3</accession>
<evidence type="ECO:0000256" key="1">
    <source>
        <dbReference type="SAM" id="Phobius"/>
    </source>
</evidence>
<keyword evidence="1" id="KW-0472">Membrane</keyword>